<gene>
    <name evidence="1" type="primary">AUGUSTUS-3.0.2_31353</name>
    <name evidence="1" type="ORF">TcasGA2_TC031353</name>
</gene>
<evidence type="ECO:0000313" key="2">
    <source>
        <dbReference type="Proteomes" id="UP000007266"/>
    </source>
</evidence>
<organism evidence="1 2">
    <name type="scientific">Tribolium castaneum</name>
    <name type="common">Red flour beetle</name>
    <dbReference type="NCBI Taxonomy" id="7070"/>
    <lineage>
        <taxon>Eukaryota</taxon>
        <taxon>Metazoa</taxon>
        <taxon>Ecdysozoa</taxon>
        <taxon>Arthropoda</taxon>
        <taxon>Hexapoda</taxon>
        <taxon>Insecta</taxon>
        <taxon>Pterygota</taxon>
        <taxon>Neoptera</taxon>
        <taxon>Endopterygota</taxon>
        <taxon>Coleoptera</taxon>
        <taxon>Polyphaga</taxon>
        <taxon>Cucujiformia</taxon>
        <taxon>Tenebrionidae</taxon>
        <taxon>Tenebrionidae incertae sedis</taxon>
        <taxon>Tribolium</taxon>
    </lineage>
</organism>
<evidence type="ECO:0000313" key="1">
    <source>
        <dbReference type="EMBL" id="KYB25119.1"/>
    </source>
</evidence>
<protein>
    <submittedName>
        <fullName evidence="1">Uncharacterized protein</fullName>
    </submittedName>
</protein>
<accession>A0A139WB33</accession>
<dbReference type="Proteomes" id="UP000007266">
    <property type="component" value="Linkage group 10"/>
</dbReference>
<dbReference type="EMBL" id="KQ971376">
    <property type="protein sequence ID" value="KYB25119.1"/>
    <property type="molecule type" value="Genomic_DNA"/>
</dbReference>
<sequence length="38" mass="3997">MLHLLDSVSVQVTSYESGKGCGSCVAIVELINEGWSAI</sequence>
<reference evidence="1 2" key="1">
    <citation type="journal article" date="2008" name="Nature">
        <title>The genome of the model beetle and pest Tribolium castaneum.</title>
        <authorList>
            <consortium name="Tribolium Genome Sequencing Consortium"/>
            <person name="Richards S."/>
            <person name="Gibbs R.A."/>
            <person name="Weinstock G.M."/>
            <person name="Brown S.J."/>
            <person name="Denell R."/>
            <person name="Beeman R.W."/>
            <person name="Gibbs R."/>
            <person name="Beeman R.W."/>
            <person name="Brown S.J."/>
            <person name="Bucher G."/>
            <person name="Friedrich M."/>
            <person name="Grimmelikhuijzen C.J."/>
            <person name="Klingler M."/>
            <person name="Lorenzen M."/>
            <person name="Richards S."/>
            <person name="Roth S."/>
            <person name="Schroder R."/>
            <person name="Tautz D."/>
            <person name="Zdobnov E.M."/>
            <person name="Muzny D."/>
            <person name="Gibbs R.A."/>
            <person name="Weinstock G.M."/>
            <person name="Attaway T."/>
            <person name="Bell S."/>
            <person name="Buhay C.J."/>
            <person name="Chandrabose M.N."/>
            <person name="Chavez D."/>
            <person name="Clerk-Blankenburg K.P."/>
            <person name="Cree A."/>
            <person name="Dao M."/>
            <person name="Davis C."/>
            <person name="Chacko J."/>
            <person name="Dinh H."/>
            <person name="Dugan-Rocha S."/>
            <person name="Fowler G."/>
            <person name="Garner T.T."/>
            <person name="Garnes J."/>
            <person name="Gnirke A."/>
            <person name="Hawes A."/>
            <person name="Hernandez J."/>
            <person name="Hines S."/>
            <person name="Holder M."/>
            <person name="Hume J."/>
            <person name="Jhangiani S.N."/>
            <person name="Joshi V."/>
            <person name="Khan Z.M."/>
            <person name="Jackson L."/>
            <person name="Kovar C."/>
            <person name="Kowis A."/>
            <person name="Lee S."/>
            <person name="Lewis L.R."/>
            <person name="Margolis J."/>
            <person name="Morgan M."/>
            <person name="Nazareth L.V."/>
            <person name="Nguyen N."/>
            <person name="Okwuonu G."/>
            <person name="Parker D."/>
            <person name="Richards S."/>
            <person name="Ruiz S.J."/>
            <person name="Santibanez J."/>
            <person name="Savard J."/>
            <person name="Scherer S.E."/>
            <person name="Schneider B."/>
            <person name="Sodergren E."/>
            <person name="Tautz D."/>
            <person name="Vattahil S."/>
            <person name="Villasana D."/>
            <person name="White C.S."/>
            <person name="Wright R."/>
            <person name="Park Y."/>
            <person name="Beeman R.W."/>
            <person name="Lord J."/>
            <person name="Oppert B."/>
            <person name="Lorenzen M."/>
            <person name="Brown S."/>
            <person name="Wang L."/>
            <person name="Savard J."/>
            <person name="Tautz D."/>
            <person name="Richards S."/>
            <person name="Weinstock G."/>
            <person name="Gibbs R.A."/>
            <person name="Liu Y."/>
            <person name="Worley K."/>
            <person name="Weinstock G."/>
            <person name="Elsik C.G."/>
            <person name="Reese J.T."/>
            <person name="Elhaik E."/>
            <person name="Landan G."/>
            <person name="Graur D."/>
            <person name="Arensburger P."/>
            <person name="Atkinson P."/>
            <person name="Beeman R.W."/>
            <person name="Beidler J."/>
            <person name="Brown S.J."/>
            <person name="Demuth J.P."/>
            <person name="Drury D.W."/>
            <person name="Du Y.Z."/>
            <person name="Fujiwara H."/>
            <person name="Lorenzen M."/>
            <person name="Maselli V."/>
            <person name="Osanai M."/>
            <person name="Park Y."/>
            <person name="Robertson H.M."/>
            <person name="Tu Z."/>
            <person name="Wang J.J."/>
            <person name="Wang S."/>
            <person name="Richards S."/>
            <person name="Song H."/>
            <person name="Zhang L."/>
            <person name="Sodergren E."/>
            <person name="Werner D."/>
            <person name="Stanke M."/>
            <person name="Morgenstern B."/>
            <person name="Solovyev V."/>
            <person name="Kosarev P."/>
            <person name="Brown G."/>
            <person name="Chen H.C."/>
            <person name="Ermolaeva O."/>
            <person name="Hlavina W."/>
            <person name="Kapustin Y."/>
            <person name="Kiryutin B."/>
            <person name="Kitts P."/>
            <person name="Maglott D."/>
            <person name="Pruitt K."/>
            <person name="Sapojnikov V."/>
            <person name="Souvorov A."/>
            <person name="Mackey A.J."/>
            <person name="Waterhouse R.M."/>
            <person name="Wyder S."/>
            <person name="Zdobnov E.M."/>
            <person name="Zdobnov E.M."/>
            <person name="Wyder S."/>
            <person name="Kriventseva E.V."/>
            <person name="Kadowaki T."/>
            <person name="Bork P."/>
            <person name="Aranda M."/>
            <person name="Bao R."/>
            <person name="Beermann A."/>
            <person name="Berns N."/>
            <person name="Bolognesi R."/>
            <person name="Bonneton F."/>
            <person name="Bopp D."/>
            <person name="Brown S.J."/>
            <person name="Bucher G."/>
            <person name="Butts T."/>
            <person name="Chaumot A."/>
            <person name="Denell R.E."/>
            <person name="Ferrier D.E."/>
            <person name="Friedrich M."/>
            <person name="Gordon C.M."/>
            <person name="Jindra M."/>
            <person name="Klingler M."/>
            <person name="Lan Q."/>
            <person name="Lattorff H.M."/>
            <person name="Laudet V."/>
            <person name="von Levetsow C."/>
            <person name="Liu Z."/>
            <person name="Lutz R."/>
            <person name="Lynch J.A."/>
            <person name="da Fonseca R.N."/>
            <person name="Posnien N."/>
            <person name="Reuter R."/>
            <person name="Roth S."/>
            <person name="Savard J."/>
            <person name="Schinko J.B."/>
            <person name="Schmitt C."/>
            <person name="Schoppmeier M."/>
            <person name="Schroder R."/>
            <person name="Shippy T.D."/>
            <person name="Simonnet F."/>
            <person name="Marques-Souza H."/>
            <person name="Tautz D."/>
            <person name="Tomoyasu Y."/>
            <person name="Trauner J."/>
            <person name="Van der Zee M."/>
            <person name="Vervoort M."/>
            <person name="Wittkopp N."/>
            <person name="Wimmer E.A."/>
            <person name="Yang X."/>
            <person name="Jones A.K."/>
            <person name="Sattelle D.B."/>
            <person name="Ebert P.R."/>
            <person name="Nelson D."/>
            <person name="Scott J.G."/>
            <person name="Beeman R.W."/>
            <person name="Muthukrishnan S."/>
            <person name="Kramer K.J."/>
            <person name="Arakane Y."/>
            <person name="Beeman R.W."/>
            <person name="Zhu Q."/>
            <person name="Hogenkamp D."/>
            <person name="Dixit R."/>
            <person name="Oppert B."/>
            <person name="Jiang H."/>
            <person name="Zou Z."/>
            <person name="Marshall J."/>
            <person name="Elpidina E."/>
            <person name="Vinokurov K."/>
            <person name="Oppert C."/>
            <person name="Zou Z."/>
            <person name="Evans J."/>
            <person name="Lu Z."/>
            <person name="Zhao P."/>
            <person name="Sumathipala N."/>
            <person name="Altincicek B."/>
            <person name="Vilcinskas A."/>
            <person name="Williams M."/>
            <person name="Hultmark D."/>
            <person name="Hetru C."/>
            <person name="Jiang H."/>
            <person name="Grimmelikhuijzen C.J."/>
            <person name="Hauser F."/>
            <person name="Cazzamali G."/>
            <person name="Williamson M."/>
            <person name="Park Y."/>
            <person name="Li B."/>
            <person name="Tanaka Y."/>
            <person name="Predel R."/>
            <person name="Neupert S."/>
            <person name="Schachtner J."/>
            <person name="Verleyen P."/>
            <person name="Raible F."/>
            <person name="Bork P."/>
            <person name="Friedrich M."/>
            <person name="Walden K.K."/>
            <person name="Robertson H.M."/>
            <person name="Angeli S."/>
            <person name="Foret S."/>
            <person name="Bucher G."/>
            <person name="Schuetz S."/>
            <person name="Maleszka R."/>
            <person name="Wimmer E.A."/>
            <person name="Beeman R.W."/>
            <person name="Lorenzen M."/>
            <person name="Tomoyasu Y."/>
            <person name="Miller S.C."/>
            <person name="Grossmann D."/>
            <person name="Bucher G."/>
        </authorList>
    </citation>
    <scope>NUCLEOTIDE SEQUENCE [LARGE SCALE GENOMIC DNA]</scope>
    <source>
        <strain evidence="1 2">Georgia GA2</strain>
    </source>
</reference>
<proteinExistence type="predicted"/>
<dbReference type="InParanoid" id="A0A139WB33"/>
<dbReference type="AlphaFoldDB" id="A0A139WB33"/>
<name>A0A139WB33_TRICA</name>
<keyword evidence="2" id="KW-1185">Reference proteome</keyword>
<reference evidence="1 2" key="2">
    <citation type="journal article" date="2010" name="Nucleic Acids Res.">
        <title>BeetleBase in 2010: revisions to provide comprehensive genomic information for Tribolium castaneum.</title>
        <authorList>
            <person name="Kim H.S."/>
            <person name="Murphy T."/>
            <person name="Xia J."/>
            <person name="Caragea D."/>
            <person name="Park Y."/>
            <person name="Beeman R.W."/>
            <person name="Lorenzen M.D."/>
            <person name="Butcher S."/>
            <person name="Manak J.R."/>
            <person name="Brown S.J."/>
        </authorList>
    </citation>
    <scope>GENOME REANNOTATION</scope>
    <source>
        <strain evidence="1 2">Georgia GA2</strain>
    </source>
</reference>